<dbReference type="GO" id="GO:0008270">
    <property type="term" value="F:zinc ion binding"/>
    <property type="evidence" value="ECO:0007669"/>
    <property type="project" value="UniProtKB-KW"/>
</dbReference>
<protein>
    <submittedName>
        <fullName evidence="9">GATA-domain-containing protein</fullName>
    </submittedName>
</protein>
<comment type="subcellular location">
    <subcellularLocation>
        <location evidence="1">Nucleus</location>
    </subcellularLocation>
</comment>
<keyword evidence="4" id="KW-0862">Zinc</keyword>
<evidence type="ECO:0000259" key="8">
    <source>
        <dbReference type="PROSITE" id="PS50114"/>
    </source>
</evidence>
<keyword evidence="5" id="KW-0539">Nucleus</keyword>
<dbReference type="InterPro" id="IPR013088">
    <property type="entry name" value="Znf_NHR/GATA"/>
</dbReference>
<dbReference type="GO" id="GO:0045944">
    <property type="term" value="P:positive regulation of transcription by RNA polymerase II"/>
    <property type="evidence" value="ECO:0007669"/>
    <property type="project" value="TreeGrafter"/>
</dbReference>
<dbReference type="GO" id="GO:0000981">
    <property type="term" value="F:DNA-binding transcription factor activity, RNA polymerase II-specific"/>
    <property type="evidence" value="ECO:0007669"/>
    <property type="project" value="TreeGrafter"/>
</dbReference>
<dbReference type="PANTHER" id="PTHR10071">
    <property type="entry name" value="TRANSCRIPTION FACTOR GATA FAMILY MEMBER"/>
    <property type="match status" value="1"/>
</dbReference>
<dbReference type="PROSITE" id="PS50114">
    <property type="entry name" value="GATA_ZN_FINGER_2"/>
    <property type="match status" value="1"/>
</dbReference>
<reference evidence="10" key="1">
    <citation type="journal article" date="2018" name="Nat. Microbiol.">
        <title>Leveraging single-cell genomics to expand the fungal tree of life.</title>
        <authorList>
            <person name="Ahrendt S.R."/>
            <person name="Quandt C.A."/>
            <person name="Ciobanu D."/>
            <person name="Clum A."/>
            <person name="Salamov A."/>
            <person name="Andreopoulos B."/>
            <person name="Cheng J.F."/>
            <person name="Woyke T."/>
            <person name="Pelin A."/>
            <person name="Henrissat B."/>
            <person name="Reynolds N.K."/>
            <person name="Benny G.L."/>
            <person name="Smith M.E."/>
            <person name="James T.Y."/>
            <person name="Grigoriev I.V."/>
        </authorList>
    </citation>
    <scope>NUCLEOTIDE SEQUENCE [LARGE SCALE GENOMIC DNA]</scope>
    <source>
        <strain evidence="10">Baker2002</strain>
    </source>
</reference>
<proteinExistence type="predicted"/>
<dbReference type="Pfam" id="PF00320">
    <property type="entry name" value="GATA"/>
    <property type="match status" value="1"/>
</dbReference>
<evidence type="ECO:0000256" key="6">
    <source>
        <dbReference type="PROSITE-ProRule" id="PRU00094"/>
    </source>
</evidence>
<evidence type="ECO:0000313" key="10">
    <source>
        <dbReference type="Proteomes" id="UP000268321"/>
    </source>
</evidence>
<dbReference type="SUPFAM" id="SSF57716">
    <property type="entry name" value="Glucocorticoid receptor-like (DNA-binding domain)"/>
    <property type="match status" value="1"/>
</dbReference>
<accession>A0A4P9ZIG3</accession>
<keyword evidence="3 6" id="KW-0863">Zinc-finger</keyword>
<evidence type="ECO:0000256" key="1">
    <source>
        <dbReference type="ARBA" id="ARBA00004123"/>
    </source>
</evidence>
<name>A0A4P9ZIG3_9ASCO</name>
<dbReference type="Gene3D" id="3.30.50.10">
    <property type="entry name" value="Erythroid Transcription Factor GATA-1, subunit A"/>
    <property type="match status" value="1"/>
</dbReference>
<keyword evidence="10" id="KW-1185">Reference proteome</keyword>
<dbReference type="PROSITE" id="PS00344">
    <property type="entry name" value="GATA_ZN_FINGER_1"/>
    <property type="match status" value="1"/>
</dbReference>
<sequence>MASSANDDPVIKPDKSSSGETSSSKYTGTDLPEKEQNVCFNCTTTNTPLWRRAPDGTLICNACGLYLRSNNHHRP</sequence>
<evidence type="ECO:0000256" key="7">
    <source>
        <dbReference type="SAM" id="MobiDB-lite"/>
    </source>
</evidence>
<evidence type="ECO:0000313" key="9">
    <source>
        <dbReference type="EMBL" id="RKP32803.1"/>
    </source>
</evidence>
<evidence type="ECO:0000256" key="2">
    <source>
        <dbReference type="ARBA" id="ARBA00022723"/>
    </source>
</evidence>
<dbReference type="PANTHER" id="PTHR10071:SF281">
    <property type="entry name" value="BOX A-BINDING FACTOR-RELATED"/>
    <property type="match status" value="1"/>
</dbReference>
<feature type="non-terminal residue" evidence="9">
    <location>
        <position position="75"/>
    </location>
</feature>
<evidence type="ECO:0000256" key="3">
    <source>
        <dbReference type="ARBA" id="ARBA00022771"/>
    </source>
</evidence>
<organism evidence="9 10">
    <name type="scientific">Metschnikowia bicuspidata</name>
    <dbReference type="NCBI Taxonomy" id="27322"/>
    <lineage>
        <taxon>Eukaryota</taxon>
        <taxon>Fungi</taxon>
        <taxon>Dikarya</taxon>
        <taxon>Ascomycota</taxon>
        <taxon>Saccharomycotina</taxon>
        <taxon>Pichiomycetes</taxon>
        <taxon>Metschnikowiaceae</taxon>
        <taxon>Metschnikowia</taxon>
    </lineage>
</organism>
<dbReference type="GO" id="GO:0005634">
    <property type="term" value="C:nucleus"/>
    <property type="evidence" value="ECO:0007669"/>
    <property type="project" value="UniProtKB-SubCell"/>
</dbReference>
<dbReference type="GO" id="GO:0000122">
    <property type="term" value="P:negative regulation of transcription by RNA polymerase II"/>
    <property type="evidence" value="ECO:0007669"/>
    <property type="project" value="TreeGrafter"/>
</dbReference>
<dbReference type="SMART" id="SM00401">
    <property type="entry name" value="ZnF_GATA"/>
    <property type="match status" value="1"/>
</dbReference>
<dbReference type="CDD" id="cd00202">
    <property type="entry name" value="ZnF_GATA"/>
    <property type="match status" value="1"/>
</dbReference>
<feature type="region of interest" description="Disordered" evidence="7">
    <location>
        <begin position="1"/>
        <end position="31"/>
    </location>
</feature>
<dbReference type="InterPro" id="IPR000679">
    <property type="entry name" value="Znf_GATA"/>
</dbReference>
<evidence type="ECO:0000256" key="4">
    <source>
        <dbReference type="ARBA" id="ARBA00022833"/>
    </source>
</evidence>
<dbReference type="EMBL" id="ML004429">
    <property type="protein sequence ID" value="RKP32803.1"/>
    <property type="molecule type" value="Genomic_DNA"/>
</dbReference>
<gene>
    <name evidence="9" type="ORF">METBISCDRAFT_11461</name>
</gene>
<dbReference type="InterPro" id="IPR039355">
    <property type="entry name" value="Transcription_factor_GATA"/>
</dbReference>
<dbReference type="OrthoDB" id="515401at2759"/>
<evidence type="ECO:0000256" key="5">
    <source>
        <dbReference type="ARBA" id="ARBA00023242"/>
    </source>
</evidence>
<keyword evidence="2" id="KW-0479">Metal-binding</keyword>
<dbReference type="PRINTS" id="PR00619">
    <property type="entry name" value="GATAZNFINGER"/>
</dbReference>
<dbReference type="Proteomes" id="UP000268321">
    <property type="component" value="Unassembled WGS sequence"/>
</dbReference>
<dbReference type="AlphaFoldDB" id="A0A4P9ZIG3"/>
<dbReference type="GO" id="GO:0000978">
    <property type="term" value="F:RNA polymerase II cis-regulatory region sequence-specific DNA binding"/>
    <property type="evidence" value="ECO:0007669"/>
    <property type="project" value="TreeGrafter"/>
</dbReference>
<feature type="domain" description="GATA-type" evidence="8">
    <location>
        <begin position="33"/>
        <end position="75"/>
    </location>
</feature>
<feature type="compositionally biased region" description="Low complexity" evidence="7">
    <location>
        <begin position="18"/>
        <end position="29"/>
    </location>
</feature>